<feature type="region of interest" description="Disordered" evidence="2">
    <location>
        <begin position="1"/>
        <end position="35"/>
    </location>
</feature>
<evidence type="ECO:0000256" key="1">
    <source>
        <dbReference type="ARBA" id="ARBA00022729"/>
    </source>
</evidence>
<dbReference type="SUPFAM" id="SSF69318">
    <property type="entry name" value="Integrin alpha N-terminal domain"/>
    <property type="match status" value="1"/>
</dbReference>
<keyword evidence="1" id="KW-0732">Signal</keyword>
<gene>
    <name evidence="3" type="ORF">AB0L16_19455</name>
</gene>
<sequence length="980" mass="104547">MAKADGAALKEAESSGKPVEVVPRRTETSSVFANPSGTFTEERYALPQRVKKNRALVDIDTALAPAEDGRISPAATPVRMSFSPGGDGPLATIERDGRRVSLSWPKALPKAQVSGNTVTYPEVLPDVDLKVRASATGFGQLLVVKSPRAAADPALKAIQYGMSADGVKVSVDQYGNLTGVNPAGQVVFSGPTPRMWDSSGPAQNADAAQRASRSAPLARTAAAPAPADDEFQPGQGARTSEMKVAVTPSNLKITPDAGLLTGKDTTYPVFIDPYVDGARQAWALVYKKYANSAFYNGAGWIDRDGTKGTSTARIGYENETDGLGRSFFQLNTKNLWDTDKRIIKSTFRIKNTWSWSCEERETQLWDTGSISSRTTWNNQPNWTRKVATTSDTKGWAGSTSCPAGNLAFDVTSGTKEAAASHWTNWTLGLRAATETSVYSWKKFDAKSAVLSTEYTTPPNTPTDYGTSPATECRAKQPSVIGNSDVQLYAKVSDPDGGTVKARFNMWIKDGDPAIFSQTISVTSGNVARVTVPKSVLKDGAVHQWQVRADDGTAVSPWAPGEPCRFTIDTSRPSALPVVTSKEYPDGGDGWPAATGTARTPGSFTISSGGVRDVTKYEYWNDWDSTRRTAAAASPGGSVSVKVTPMSVGVHKLYTRSLDKAGNPSDIQIYFFYANSPKIADKPGDLNGDGNADMYGIRTNGDLRLYAGNGTGGVGPAAVVSNENFTGALITHRGDWTGDGYEDLISARPQSDGTKKLFVHPNNGLGYACTKTVEVVDGQPQGCPMGSQELRVYDPANNHWDKAQQIVAIGDIDGPTDLDNDGTPDIPSFPDLLVKEGDHLWLYYGSSSWYLDETDPVLIGDGGWTDFDVIAPGDVTGDGRVDLVSRRRSSGEIYVYPGSGPAGEGLGDGSTRLQFGRSWTAANRPLIASGGDADNDGVPDLWATTTDNTAGLLFYPKITIRDHGDPFPVGTGGWGDFTALS</sequence>
<reference evidence="3 4" key="1">
    <citation type="submission" date="2024-06" db="EMBL/GenBank/DDBJ databases">
        <title>The Natural Products Discovery Center: Release of the First 8490 Sequenced Strains for Exploring Actinobacteria Biosynthetic Diversity.</title>
        <authorList>
            <person name="Kalkreuter E."/>
            <person name="Kautsar S.A."/>
            <person name="Yang D."/>
            <person name="Bader C.D."/>
            <person name="Teijaro C.N."/>
            <person name="Fluegel L."/>
            <person name="Davis C.M."/>
            <person name="Simpson J.R."/>
            <person name="Lauterbach L."/>
            <person name="Steele A.D."/>
            <person name="Gui C."/>
            <person name="Meng S."/>
            <person name="Li G."/>
            <person name="Viehrig K."/>
            <person name="Ye F."/>
            <person name="Su P."/>
            <person name="Kiefer A.F."/>
            <person name="Nichols A."/>
            <person name="Cepeda A.J."/>
            <person name="Yan W."/>
            <person name="Fan B."/>
            <person name="Jiang Y."/>
            <person name="Adhikari A."/>
            <person name="Zheng C.-J."/>
            <person name="Schuster L."/>
            <person name="Cowan T.M."/>
            <person name="Smanski M.J."/>
            <person name="Chevrette M.G."/>
            <person name="De Carvalho L.P.S."/>
            <person name="Shen B."/>
        </authorList>
    </citation>
    <scope>NUCLEOTIDE SEQUENCE [LARGE SCALE GENOMIC DNA]</scope>
    <source>
        <strain evidence="3 4">NPDC052347</strain>
    </source>
</reference>
<accession>A0ABV3K0D4</accession>
<dbReference type="InterPro" id="IPR013517">
    <property type="entry name" value="FG-GAP"/>
</dbReference>
<feature type="region of interest" description="Disordered" evidence="2">
    <location>
        <begin position="192"/>
        <end position="242"/>
    </location>
</feature>
<organism evidence="3 4">
    <name type="scientific">Streptomyces orinoci</name>
    <name type="common">Streptoverticillium orinoci</name>
    <dbReference type="NCBI Taxonomy" id="67339"/>
    <lineage>
        <taxon>Bacteria</taxon>
        <taxon>Bacillati</taxon>
        <taxon>Actinomycetota</taxon>
        <taxon>Actinomycetes</taxon>
        <taxon>Kitasatosporales</taxon>
        <taxon>Streptomycetaceae</taxon>
        <taxon>Streptomyces</taxon>
    </lineage>
</organism>
<dbReference type="PANTHER" id="PTHR44103">
    <property type="entry name" value="PROPROTEIN CONVERTASE P"/>
    <property type="match status" value="1"/>
</dbReference>
<name>A0ABV3K0D4_STRON</name>
<feature type="region of interest" description="Disordered" evidence="2">
    <location>
        <begin position="68"/>
        <end position="87"/>
    </location>
</feature>
<keyword evidence="4" id="KW-1185">Reference proteome</keyword>
<feature type="compositionally biased region" description="Low complexity" evidence="2">
    <location>
        <begin position="210"/>
        <end position="226"/>
    </location>
</feature>
<evidence type="ECO:0000313" key="4">
    <source>
        <dbReference type="Proteomes" id="UP001552594"/>
    </source>
</evidence>
<dbReference type="RefSeq" id="WP_161968654.1">
    <property type="nucleotide sequence ID" value="NZ_JBFAUK010000015.1"/>
</dbReference>
<comment type="caution">
    <text evidence="3">The sequence shown here is derived from an EMBL/GenBank/DDBJ whole genome shotgun (WGS) entry which is preliminary data.</text>
</comment>
<protein>
    <submittedName>
        <fullName evidence="3">FG-GAP-like repeat-containing protein</fullName>
    </submittedName>
</protein>
<proteinExistence type="predicted"/>
<evidence type="ECO:0000256" key="2">
    <source>
        <dbReference type="SAM" id="MobiDB-lite"/>
    </source>
</evidence>
<dbReference type="EMBL" id="JBFAUK010000015">
    <property type="protein sequence ID" value="MEV5508611.1"/>
    <property type="molecule type" value="Genomic_DNA"/>
</dbReference>
<dbReference type="Proteomes" id="UP001552594">
    <property type="component" value="Unassembled WGS sequence"/>
</dbReference>
<dbReference type="Pfam" id="PF13517">
    <property type="entry name" value="FG-GAP_3"/>
    <property type="match status" value="1"/>
</dbReference>
<dbReference type="PANTHER" id="PTHR44103:SF1">
    <property type="entry name" value="PROPROTEIN CONVERTASE P"/>
    <property type="match status" value="1"/>
</dbReference>
<evidence type="ECO:0000313" key="3">
    <source>
        <dbReference type="EMBL" id="MEV5508611.1"/>
    </source>
</evidence>
<dbReference type="InterPro" id="IPR028994">
    <property type="entry name" value="Integrin_alpha_N"/>
</dbReference>
<dbReference type="Gene3D" id="2.130.10.130">
    <property type="entry name" value="Integrin alpha, N-terminal"/>
    <property type="match status" value="1"/>
</dbReference>